<keyword evidence="2" id="KW-1185">Reference proteome</keyword>
<dbReference type="RefSeq" id="WP_326024162.1">
    <property type="nucleotide sequence ID" value="NZ_JAOZYC010000213.1"/>
</dbReference>
<dbReference type="EMBL" id="JAOZYC010000213">
    <property type="protein sequence ID" value="MEB8344312.1"/>
    <property type="molecule type" value="Genomic_DNA"/>
</dbReference>
<dbReference type="Proteomes" id="UP001354931">
    <property type="component" value="Unassembled WGS sequence"/>
</dbReference>
<organism evidence="1 2">
    <name type="scientific">Streptomyces endophyticus</name>
    <dbReference type="NCBI Taxonomy" id="714166"/>
    <lineage>
        <taxon>Bacteria</taxon>
        <taxon>Bacillati</taxon>
        <taxon>Actinomycetota</taxon>
        <taxon>Actinomycetes</taxon>
        <taxon>Kitasatosporales</taxon>
        <taxon>Streptomycetaceae</taxon>
        <taxon>Streptomyces</taxon>
    </lineage>
</organism>
<reference evidence="1 2" key="1">
    <citation type="submission" date="2022-10" db="EMBL/GenBank/DDBJ databases">
        <authorList>
            <person name="Xie J."/>
            <person name="Shen N."/>
        </authorList>
    </citation>
    <scope>NUCLEOTIDE SEQUENCE [LARGE SCALE GENOMIC DNA]</scope>
    <source>
        <strain evidence="1 2">YIM65594</strain>
    </source>
</reference>
<comment type="caution">
    <text evidence="1">The sequence shown here is derived from an EMBL/GenBank/DDBJ whole genome shotgun (WGS) entry which is preliminary data.</text>
</comment>
<protein>
    <submittedName>
        <fullName evidence="1">Uncharacterized protein</fullName>
    </submittedName>
</protein>
<evidence type="ECO:0000313" key="2">
    <source>
        <dbReference type="Proteomes" id="UP001354931"/>
    </source>
</evidence>
<accession>A0ABU6FL32</accession>
<proteinExistence type="predicted"/>
<sequence length="69" mass="7232">MTYDVSGMVQDDLAALRGDCVRMLPHWVTPPAPWEVERAGAAPGPAGIHGVVVPESSARLIDSMAGFGD</sequence>
<name>A0ABU6FL32_9ACTN</name>
<evidence type="ECO:0000313" key="1">
    <source>
        <dbReference type="EMBL" id="MEB8344312.1"/>
    </source>
</evidence>
<gene>
    <name evidence="1" type="ORF">OKJ99_43250</name>
</gene>